<dbReference type="Pfam" id="PF02638">
    <property type="entry name" value="GHL10"/>
    <property type="match status" value="1"/>
</dbReference>
<dbReference type="PROSITE" id="PS51272">
    <property type="entry name" value="SLH"/>
    <property type="match status" value="3"/>
</dbReference>
<dbReference type="Pfam" id="PF12733">
    <property type="entry name" value="Cadherin-like"/>
    <property type="match status" value="1"/>
</dbReference>
<reference evidence="6" key="1">
    <citation type="journal article" date="2019" name="Int. J. Syst. Evol. Microbiol.">
        <title>The Global Catalogue of Microorganisms (GCM) 10K type strain sequencing project: providing services to taxonomists for standard genome sequencing and annotation.</title>
        <authorList>
            <consortium name="The Broad Institute Genomics Platform"/>
            <consortium name="The Broad Institute Genome Sequencing Center for Infectious Disease"/>
            <person name="Wu L."/>
            <person name="Ma J."/>
        </authorList>
    </citation>
    <scope>NUCLEOTIDE SEQUENCE [LARGE SCALE GENOMIC DNA]</scope>
    <source>
        <strain evidence="6">CGMCC 1.15420</strain>
    </source>
</reference>
<evidence type="ECO:0000313" key="5">
    <source>
        <dbReference type="EMBL" id="GGF84120.1"/>
    </source>
</evidence>
<feature type="domain" description="SLH" evidence="4">
    <location>
        <begin position="1419"/>
        <end position="1482"/>
    </location>
</feature>
<organism evidence="5 6">
    <name type="scientific">Paenibacillus aceti</name>
    <dbReference type="NCBI Taxonomy" id="1820010"/>
    <lineage>
        <taxon>Bacteria</taxon>
        <taxon>Bacillati</taxon>
        <taxon>Bacillota</taxon>
        <taxon>Bacilli</taxon>
        <taxon>Bacillales</taxon>
        <taxon>Paenibacillaceae</taxon>
        <taxon>Paenibacillus</taxon>
    </lineage>
</organism>
<dbReference type="Gene3D" id="3.20.20.80">
    <property type="entry name" value="Glycosidases"/>
    <property type="match status" value="1"/>
</dbReference>
<evidence type="ECO:0000313" key="6">
    <source>
        <dbReference type="Proteomes" id="UP000608420"/>
    </source>
</evidence>
<feature type="signal peptide" evidence="3">
    <location>
        <begin position="1"/>
        <end position="26"/>
    </location>
</feature>
<evidence type="ECO:0000259" key="4">
    <source>
        <dbReference type="PROSITE" id="PS51272"/>
    </source>
</evidence>
<dbReference type="InterPro" id="IPR017853">
    <property type="entry name" value="GH"/>
</dbReference>
<gene>
    <name evidence="5" type="ORF">GCM10010913_01970</name>
</gene>
<evidence type="ECO:0000256" key="3">
    <source>
        <dbReference type="SAM" id="SignalP"/>
    </source>
</evidence>
<dbReference type="InterPro" id="IPR025883">
    <property type="entry name" value="Cadherin-like_domain"/>
</dbReference>
<feature type="chain" id="PRO_5045636360" description="SLH domain-containing protein" evidence="3">
    <location>
        <begin position="27"/>
        <end position="1548"/>
    </location>
</feature>
<protein>
    <recommendedName>
        <fullName evidence="4">SLH domain-containing protein</fullName>
    </recommendedName>
</protein>
<evidence type="ECO:0000256" key="2">
    <source>
        <dbReference type="SAM" id="MobiDB-lite"/>
    </source>
</evidence>
<accession>A0ABQ1VPZ3</accession>
<keyword evidence="1 3" id="KW-0732">Signal</keyword>
<dbReference type="SUPFAM" id="SSF51445">
    <property type="entry name" value="(Trans)glycosidases"/>
    <property type="match status" value="1"/>
</dbReference>
<dbReference type="InterPro" id="IPR003790">
    <property type="entry name" value="GHL10"/>
</dbReference>
<dbReference type="Pfam" id="PF00395">
    <property type="entry name" value="SLH"/>
    <property type="match status" value="3"/>
</dbReference>
<feature type="region of interest" description="Disordered" evidence="2">
    <location>
        <begin position="1103"/>
        <end position="1145"/>
    </location>
</feature>
<dbReference type="InterPro" id="IPR052177">
    <property type="entry name" value="Divisome_Glycosyl_Hydrolase"/>
</dbReference>
<name>A0ABQ1VPZ3_9BACL</name>
<dbReference type="PANTHER" id="PTHR43405">
    <property type="entry name" value="GLYCOSYL HYDROLASE DIGH"/>
    <property type="match status" value="1"/>
</dbReference>
<feature type="domain" description="SLH" evidence="4">
    <location>
        <begin position="1359"/>
        <end position="1418"/>
    </location>
</feature>
<dbReference type="RefSeq" id="WP_120462793.1">
    <property type="nucleotide sequence ID" value="NZ_BMIW01000001.1"/>
</dbReference>
<dbReference type="InterPro" id="IPR001119">
    <property type="entry name" value="SLH_dom"/>
</dbReference>
<dbReference type="EMBL" id="BMIW01000001">
    <property type="protein sequence ID" value="GGF84120.1"/>
    <property type="molecule type" value="Genomic_DNA"/>
</dbReference>
<evidence type="ECO:0000256" key="1">
    <source>
        <dbReference type="ARBA" id="ARBA00022729"/>
    </source>
</evidence>
<sequence length="1548" mass="169680">MRLKNTLSFILCFVLIFSGMTLSVSADEAITAKALNGNTISITAVNRAIGASDEMILFTRENSSKLTDSNPYAAAAVVDYHEGTYSVTDVTYREGAVQIPTNGFVLFGHGSSEQWIKDNMSPGDPVEIVGYTLPDPVVGGPQLITEQGSIPIDVVDQDQPTNTIAVYTRHFGEMTRPFSEDTVQYIITNDVVVVKSTYDVHGQNGTYIPANGYVISASGNAASSLNLVVGQSVQAINVDIPILPSKYLKVNGIAVGIDKINGPRGSGEVVLYQPTYGATTNQNAWGMEITVVGNKVTNVVEIAYDPNTGGYLDNNSSIPADGYVLSIQAASPLYNQLAGQVHIGAEVELVTDSLIYQAARTSFDAFNPKVKEDNPAGWDNDGNVPYPGFRGSDQLIVYDRNYGEETGTNSWGNEVIVNANGYVTSNGGNNSKIPEGGYVLSGHGVKNTWLKNNALVGAKLSLDFTKKEVLAIFTPESYLDRASISIDSAEKALQLSKHQFMDVPYADIEQKIVEAKDVYELVKQRLNESGTNGLLDLLNDLDQKVTDASYMNFESPRVQTRGLWMRPKEKNLEQVRDHVKKIKETGINAIYLETWWNGYTTWPTSLPDTELNPLYEGFDVLGAFIEEGKKQGIEIHAWVENFFVGGPVVENHPDWRLVSRQGIDYEVGMNNAKWYWLNPALPQARDFVASVYNELVTKYDIASLHLDYLRYPDSGDYTNDFGYDTYTRNLFSEKYGVDPLDLHAGDRYWDEWLQFRADMINTWVVRVVNEAHQIKPKLQITTAVWPNYEEAPKSHSQEAKYWLDHHLIDHLFHMSYAPGSELTVTDLRNSMALAGDNAFVSSGLDTFQGNPTSAVVDQITEATKNGGAGAALFEFEGLFLNYKYDKVLKIGVYRNQAILPEYDKTKPLATVMEEMIRKINEIYVPFEGMSRQEGDTLIHKIQPAIQALNTNADMRADTAMIAKQQIEALRSELEANSSINPEVKNRMTHDLDYGLKMVSIYFSKAASKAQLSTLTVSKGKLSPSFDPSIYAYQVDVDNAVTALDITASASNKTAQIFVDGKSYANDSAIPVQLQVGLNSVILQVMSEDGLTINYNLSIYRASKGDSGSSSGNGGGGGGNISTPPQDKEEPSTNGKLDSSALSLKSEKKPNGQTMLTAIVSVDELNKAFQKLKESKESPGSVTIELMGEDDIQQVGIPAQSLIDALAIVPNATIVIQGNHAVFEVPVSLPDLSTYIKELGADAKDAILYVTIEQVKGKDLEQVRSQTERENTTLIDDRVMDFSVRVEANGKTKTFSNLGNKHMKRSIILDQPISSDTATAVYIDPNTGRFSFVPSIFTTQGGQTVVMIKRNGTGQYAVIQSFRTFKDLENHWAKADIELLASKRLIEGMSADQFAPDQKVTRAQFVSLLVRSLDLNSDTSQTTFHDVSTSDWFAGAVGAAVDAGIAKGNEDGSFRPHDSITREQMAIMISRALSFVGKSVQAPTPLDATVYHDEGLISAWAQAAVAETRDAGILKGVTSTTFEPDSDTTRAQAAVAVKRMLQYLGFINS</sequence>
<feature type="compositionally biased region" description="Gly residues" evidence="2">
    <location>
        <begin position="1110"/>
        <end position="1119"/>
    </location>
</feature>
<dbReference type="PANTHER" id="PTHR43405:SF1">
    <property type="entry name" value="GLYCOSYL HYDROLASE DIGH"/>
    <property type="match status" value="1"/>
</dbReference>
<dbReference type="Proteomes" id="UP000608420">
    <property type="component" value="Unassembled WGS sequence"/>
</dbReference>
<proteinExistence type="predicted"/>
<keyword evidence="6" id="KW-1185">Reference proteome</keyword>
<comment type="caution">
    <text evidence="5">The sequence shown here is derived from an EMBL/GenBank/DDBJ whole genome shotgun (WGS) entry which is preliminary data.</text>
</comment>
<feature type="domain" description="SLH" evidence="4">
    <location>
        <begin position="1487"/>
        <end position="1548"/>
    </location>
</feature>
<feature type="compositionally biased region" description="Polar residues" evidence="2">
    <location>
        <begin position="1131"/>
        <end position="1142"/>
    </location>
</feature>